<dbReference type="Proteomes" id="UP001321186">
    <property type="component" value="Unassembled WGS sequence"/>
</dbReference>
<dbReference type="InterPro" id="IPR000792">
    <property type="entry name" value="Tscrpt_reg_LuxR_C"/>
</dbReference>
<reference evidence="5 6" key="1">
    <citation type="submission" date="2020-03" db="EMBL/GenBank/DDBJ databases">
        <authorList>
            <person name="Pitt A."/>
            <person name="Hahn M.W."/>
        </authorList>
    </citation>
    <scope>NUCLEOTIDE SEQUENCE [LARGE SCALE GENOMIC DNA]</scope>
    <source>
        <strain evidence="5 6">5A-MARBSE</strain>
    </source>
</reference>
<dbReference type="PRINTS" id="PR00038">
    <property type="entry name" value="HTHLUXR"/>
</dbReference>
<keyword evidence="2" id="KW-0238">DNA-binding</keyword>
<gene>
    <name evidence="5" type="ORF">G9H61_04365</name>
</gene>
<organism evidence="5 6">
    <name type="scientific">Aquirufa ecclesiirivi</name>
    <dbReference type="NCBI Taxonomy" id="2715124"/>
    <lineage>
        <taxon>Bacteria</taxon>
        <taxon>Pseudomonadati</taxon>
        <taxon>Bacteroidota</taxon>
        <taxon>Cytophagia</taxon>
        <taxon>Cytophagales</taxon>
        <taxon>Flectobacillaceae</taxon>
        <taxon>Aquirufa</taxon>
    </lineage>
</organism>
<evidence type="ECO:0000256" key="3">
    <source>
        <dbReference type="ARBA" id="ARBA00023163"/>
    </source>
</evidence>
<dbReference type="PANTHER" id="PTHR44688">
    <property type="entry name" value="DNA-BINDING TRANSCRIPTIONAL ACTIVATOR DEVR_DOSR"/>
    <property type="match status" value="1"/>
</dbReference>
<evidence type="ECO:0000259" key="4">
    <source>
        <dbReference type="PROSITE" id="PS50043"/>
    </source>
</evidence>
<dbReference type="Pfam" id="PF00196">
    <property type="entry name" value="GerE"/>
    <property type="match status" value="1"/>
</dbReference>
<keyword evidence="6" id="KW-1185">Reference proteome</keyword>
<dbReference type="Gene3D" id="1.10.10.10">
    <property type="entry name" value="Winged helix-like DNA-binding domain superfamily/Winged helix DNA-binding domain"/>
    <property type="match status" value="1"/>
</dbReference>
<feature type="domain" description="HTH luxR-type" evidence="4">
    <location>
        <begin position="1"/>
        <end position="67"/>
    </location>
</feature>
<dbReference type="SUPFAM" id="SSF46894">
    <property type="entry name" value="C-terminal effector domain of the bipartite response regulators"/>
    <property type="match status" value="1"/>
</dbReference>
<evidence type="ECO:0000313" key="5">
    <source>
        <dbReference type="EMBL" id="MCZ2474664.1"/>
    </source>
</evidence>
<dbReference type="EMBL" id="JAANOH010000002">
    <property type="protein sequence ID" value="MCZ2474664.1"/>
    <property type="molecule type" value="Genomic_DNA"/>
</dbReference>
<dbReference type="RefSeq" id="WP_413542137.1">
    <property type="nucleotide sequence ID" value="NZ_JAANOH010000002.1"/>
</dbReference>
<keyword evidence="1" id="KW-0805">Transcription regulation</keyword>
<keyword evidence="3" id="KW-0804">Transcription</keyword>
<dbReference type="InterPro" id="IPR036388">
    <property type="entry name" value="WH-like_DNA-bd_sf"/>
</dbReference>
<evidence type="ECO:0000313" key="6">
    <source>
        <dbReference type="Proteomes" id="UP001321186"/>
    </source>
</evidence>
<name>A0ABT4JEG3_9BACT</name>
<dbReference type="PANTHER" id="PTHR44688:SF16">
    <property type="entry name" value="DNA-BINDING TRANSCRIPTIONAL ACTIVATOR DEVR_DOSR"/>
    <property type="match status" value="1"/>
</dbReference>
<dbReference type="CDD" id="cd06170">
    <property type="entry name" value="LuxR_C_like"/>
    <property type="match status" value="1"/>
</dbReference>
<dbReference type="PROSITE" id="PS00622">
    <property type="entry name" value="HTH_LUXR_1"/>
    <property type="match status" value="1"/>
</dbReference>
<comment type="caution">
    <text evidence="5">The sequence shown here is derived from an EMBL/GenBank/DDBJ whole genome shotgun (WGS) entry which is preliminary data.</text>
</comment>
<evidence type="ECO:0000256" key="1">
    <source>
        <dbReference type="ARBA" id="ARBA00023015"/>
    </source>
</evidence>
<accession>A0ABT4JEG3</accession>
<sequence length="69" mass="8098">MNTHVYKGGFTLRELEIISLIQQGNTSQEIAEKLNLSEFTIKKHRENIARKIGSHGKKEFRRLIRNFKT</sequence>
<dbReference type="SMART" id="SM00421">
    <property type="entry name" value="HTH_LUXR"/>
    <property type="match status" value="1"/>
</dbReference>
<evidence type="ECO:0000256" key="2">
    <source>
        <dbReference type="ARBA" id="ARBA00023125"/>
    </source>
</evidence>
<protein>
    <submittedName>
        <fullName evidence="5">Helix-turn-helix transcriptional regulator</fullName>
    </submittedName>
</protein>
<proteinExistence type="predicted"/>
<dbReference type="PROSITE" id="PS50043">
    <property type="entry name" value="HTH_LUXR_2"/>
    <property type="match status" value="1"/>
</dbReference>
<dbReference type="InterPro" id="IPR016032">
    <property type="entry name" value="Sig_transdc_resp-reg_C-effctor"/>
</dbReference>